<proteinExistence type="predicted"/>
<dbReference type="Proteomes" id="UP000799755">
    <property type="component" value="Unassembled WGS sequence"/>
</dbReference>
<dbReference type="EMBL" id="MU003501">
    <property type="protein sequence ID" value="KAF2472956.1"/>
    <property type="molecule type" value="Genomic_DNA"/>
</dbReference>
<gene>
    <name evidence="1" type="ORF">BDR25DRAFT_353265</name>
</gene>
<evidence type="ECO:0000313" key="2">
    <source>
        <dbReference type="Proteomes" id="UP000799755"/>
    </source>
</evidence>
<evidence type="ECO:0000313" key="1">
    <source>
        <dbReference type="EMBL" id="KAF2472956.1"/>
    </source>
</evidence>
<comment type="caution">
    <text evidence="1">The sequence shown here is derived from an EMBL/GenBank/DDBJ whole genome shotgun (WGS) entry which is preliminary data.</text>
</comment>
<keyword evidence="2" id="KW-1185">Reference proteome</keyword>
<protein>
    <submittedName>
        <fullName evidence="1">Uncharacterized protein</fullName>
    </submittedName>
</protein>
<accession>A0ACB6R3E2</accession>
<organism evidence="1 2">
    <name type="scientific">Lindgomyces ingoldianus</name>
    <dbReference type="NCBI Taxonomy" id="673940"/>
    <lineage>
        <taxon>Eukaryota</taxon>
        <taxon>Fungi</taxon>
        <taxon>Dikarya</taxon>
        <taxon>Ascomycota</taxon>
        <taxon>Pezizomycotina</taxon>
        <taxon>Dothideomycetes</taxon>
        <taxon>Pleosporomycetidae</taxon>
        <taxon>Pleosporales</taxon>
        <taxon>Lindgomycetaceae</taxon>
        <taxon>Lindgomyces</taxon>
    </lineage>
</organism>
<name>A0ACB6R3E2_9PLEO</name>
<sequence>MKNKNTLAAYRFIKNSRVADRRVTRPALSQVVIPGGITSISEYNHHPSIYPFRTFNFSTIPLIKTGLATQRFHSGTQTMLLKLATLLEILLAISRAYLDKYIKRIRFGMRARESWRSHSDTILDLDPEFCHNVLGSCRSSKEESYAYKLGYDPKGATYLTEESLYIVCPEYNRKTQCLVEAAIDLLQERSDLQKTKRVGFGKSRVSNYCQTQAVEESSRPNLTHPKRIFMIFSPGAVARSLTVNPYTQVILSSSGSDIPFMALGQPSGGISNFTLIWLTAITAIQKIGQIPQTRQGYGYQGNTAAFCSSDSCEHSFMKVRTISLNGETT</sequence>
<reference evidence="1" key="1">
    <citation type="journal article" date="2020" name="Stud. Mycol.">
        <title>101 Dothideomycetes genomes: a test case for predicting lifestyles and emergence of pathogens.</title>
        <authorList>
            <person name="Haridas S."/>
            <person name="Albert R."/>
            <person name="Binder M."/>
            <person name="Bloem J."/>
            <person name="Labutti K."/>
            <person name="Salamov A."/>
            <person name="Andreopoulos B."/>
            <person name="Baker S."/>
            <person name="Barry K."/>
            <person name="Bills G."/>
            <person name="Bluhm B."/>
            <person name="Cannon C."/>
            <person name="Castanera R."/>
            <person name="Culley D."/>
            <person name="Daum C."/>
            <person name="Ezra D."/>
            <person name="Gonzalez J."/>
            <person name="Henrissat B."/>
            <person name="Kuo A."/>
            <person name="Liang C."/>
            <person name="Lipzen A."/>
            <person name="Lutzoni F."/>
            <person name="Magnuson J."/>
            <person name="Mondo S."/>
            <person name="Nolan M."/>
            <person name="Ohm R."/>
            <person name="Pangilinan J."/>
            <person name="Park H.-J."/>
            <person name="Ramirez L."/>
            <person name="Alfaro M."/>
            <person name="Sun H."/>
            <person name="Tritt A."/>
            <person name="Yoshinaga Y."/>
            <person name="Zwiers L.-H."/>
            <person name="Turgeon B."/>
            <person name="Goodwin S."/>
            <person name="Spatafora J."/>
            <person name="Crous P."/>
            <person name="Grigoriev I."/>
        </authorList>
    </citation>
    <scope>NUCLEOTIDE SEQUENCE</scope>
    <source>
        <strain evidence="1">ATCC 200398</strain>
    </source>
</reference>